<reference evidence="2" key="1">
    <citation type="submission" date="2019-02" db="EMBL/GenBank/DDBJ databases">
        <title>Draft genome of the type strain Pelomonas aquatica CCUG 52575T.</title>
        <authorList>
            <person name="Gomila M."/>
            <person name="Lalucat J."/>
        </authorList>
    </citation>
    <scope>NUCLEOTIDE SEQUENCE</scope>
    <source>
        <strain evidence="2">CCUG 52575</strain>
    </source>
</reference>
<dbReference type="Gene3D" id="2.40.10.300">
    <property type="entry name" value="Copper resistance protein K"/>
    <property type="match status" value="1"/>
</dbReference>
<evidence type="ECO:0000313" key="3">
    <source>
        <dbReference type="Proteomes" id="UP001152766"/>
    </source>
</evidence>
<sequence>MKTLIITTTLVATLAGIAAPAQARDALENAVKTTIELQDGSTLYVFKDGRMAKEDSFGRAVFLKAGETLKAKDGREIKAVGNEVARLDSLLREGHGG</sequence>
<dbReference type="InterPro" id="IPR038644">
    <property type="entry name" value="CopK_sf"/>
</dbReference>
<organism evidence="2 3">
    <name type="scientific">Pelomonas aquatica</name>
    <dbReference type="NCBI Taxonomy" id="431058"/>
    <lineage>
        <taxon>Bacteria</taxon>
        <taxon>Pseudomonadati</taxon>
        <taxon>Pseudomonadota</taxon>
        <taxon>Betaproteobacteria</taxon>
        <taxon>Burkholderiales</taxon>
        <taxon>Sphaerotilaceae</taxon>
        <taxon>Roseateles</taxon>
    </lineage>
</organism>
<name>A0A9X4R3N8_9BURK</name>
<gene>
    <name evidence="2" type="ORF">EXJ73_04130</name>
</gene>
<dbReference type="EMBL" id="SGUG01000004">
    <property type="protein sequence ID" value="MDG0861660.1"/>
    <property type="molecule type" value="Genomic_DNA"/>
</dbReference>
<evidence type="ECO:0000256" key="1">
    <source>
        <dbReference type="SAM" id="SignalP"/>
    </source>
</evidence>
<proteinExistence type="predicted"/>
<dbReference type="AlphaFoldDB" id="A0A9X4R3N8"/>
<dbReference type="GO" id="GO:0046872">
    <property type="term" value="F:metal ion binding"/>
    <property type="evidence" value="ECO:0007669"/>
    <property type="project" value="InterPro"/>
</dbReference>
<feature type="signal peptide" evidence="1">
    <location>
        <begin position="1"/>
        <end position="23"/>
    </location>
</feature>
<accession>A0A9X4R3N8</accession>
<dbReference type="RefSeq" id="WP_268149149.1">
    <property type="nucleotide sequence ID" value="NZ_JAPPUW010000006.1"/>
</dbReference>
<comment type="caution">
    <text evidence="2">The sequence shown here is derived from an EMBL/GenBank/DDBJ whole genome shotgun (WGS) entry which is preliminary data.</text>
</comment>
<evidence type="ECO:0000313" key="2">
    <source>
        <dbReference type="EMBL" id="MDG0861660.1"/>
    </source>
</evidence>
<protein>
    <submittedName>
        <fullName evidence="2">CopK family periplasmic copper-binding protein</fullName>
    </submittedName>
</protein>
<dbReference type="Proteomes" id="UP001152766">
    <property type="component" value="Unassembled WGS sequence"/>
</dbReference>
<feature type="chain" id="PRO_5040781427" evidence="1">
    <location>
        <begin position="24"/>
        <end position="97"/>
    </location>
</feature>
<dbReference type="InterPro" id="IPR021604">
    <property type="entry name" value="CopK"/>
</dbReference>
<dbReference type="Pfam" id="PF11525">
    <property type="entry name" value="CopK"/>
    <property type="match status" value="1"/>
</dbReference>
<keyword evidence="3" id="KW-1185">Reference proteome</keyword>
<keyword evidence="1" id="KW-0732">Signal</keyword>